<dbReference type="EMBL" id="JAYGJQ010000002">
    <property type="protein sequence ID" value="MEA9357050.1"/>
    <property type="molecule type" value="Genomic_DNA"/>
</dbReference>
<name>A0ABU5VYF2_9BACT</name>
<reference evidence="2 3" key="1">
    <citation type="submission" date="2023-11" db="EMBL/GenBank/DDBJ databases">
        <title>A Novel Polar Bacteriovorax (B. antarcticus) Isolated from the Biocrust in Antarctica.</title>
        <authorList>
            <person name="Mun W."/>
            <person name="Choi S.Y."/>
            <person name="Mitchell R.J."/>
        </authorList>
    </citation>
    <scope>NUCLEOTIDE SEQUENCE [LARGE SCALE GENOMIC DNA]</scope>
    <source>
        <strain evidence="2 3">PP10</strain>
    </source>
</reference>
<protein>
    <submittedName>
        <fullName evidence="2">Uncharacterized protein</fullName>
    </submittedName>
</protein>
<gene>
    <name evidence="2" type="ORF">SHI21_12570</name>
</gene>
<accession>A0ABU5VYF2</accession>
<evidence type="ECO:0000313" key="2">
    <source>
        <dbReference type="EMBL" id="MEA9357050.1"/>
    </source>
</evidence>
<keyword evidence="1" id="KW-0732">Signal</keyword>
<proteinExistence type="predicted"/>
<dbReference type="Proteomes" id="UP001302274">
    <property type="component" value="Unassembled WGS sequence"/>
</dbReference>
<feature type="signal peptide" evidence="1">
    <location>
        <begin position="1"/>
        <end position="19"/>
    </location>
</feature>
<sequence>MKVLITLLATCLFSLSAMAVDATHGMVLFGKDKVYAYHLPMFHKVHNKQMVLTFDLSKAVKDQIVNLQDTTFLTFVPAPFDLEKFIAAPFDLTGDVYSGHFEQDGVLIMSGVTLVNPKIEYVEDLIQPNGSTIESYKVFGTKNDTYALHLIDGGKAIDQIFKLTTLDTDNFDYAISYKNLNASALNIGESYSISTPPGKCPSRNCGNPGQDLATFKVDSLYFSDSVMGASMPVMKNAGLQATFCKTRLCEFPVTKKGELKSTFCKTRLCEFPAAKKIEVKSTFCRTRKCEFPTPPPVVKEKVCHYTRAGECYYL</sequence>
<feature type="chain" id="PRO_5045490500" evidence="1">
    <location>
        <begin position="20"/>
        <end position="314"/>
    </location>
</feature>
<keyword evidence="3" id="KW-1185">Reference proteome</keyword>
<comment type="caution">
    <text evidence="2">The sequence shown here is derived from an EMBL/GenBank/DDBJ whole genome shotgun (WGS) entry which is preliminary data.</text>
</comment>
<evidence type="ECO:0000313" key="3">
    <source>
        <dbReference type="Proteomes" id="UP001302274"/>
    </source>
</evidence>
<dbReference type="RefSeq" id="WP_323576944.1">
    <property type="nucleotide sequence ID" value="NZ_JAYGJQ010000002.1"/>
</dbReference>
<organism evidence="2 3">
    <name type="scientific">Bacteriovorax antarcticus</name>
    <dbReference type="NCBI Taxonomy" id="3088717"/>
    <lineage>
        <taxon>Bacteria</taxon>
        <taxon>Pseudomonadati</taxon>
        <taxon>Bdellovibrionota</taxon>
        <taxon>Bacteriovoracia</taxon>
        <taxon>Bacteriovoracales</taxon>
        <taxon>Bacteriovoracaceae</taxon>
        <taxon>Bacteriovorax</taxon>
    </lineage>
</organism>
<evidence type="ECO:0000256" key="1">
    <source>
        <dbReference type="SAM" id="SignalP"/>
    </source>
</evidence>